<dbReference type="InterPro" id="IPR005248">
    <property type="entry name" value="NadD/NMNAT"/>
</dbReference>
<dbReference type="Gene3D" id="3.40.50.620">
    <property type="entry name" value="HUPs"/>
    <property type="match status" value="1"/>
</dbReference>
<evidence type="ECO:0000256" key="5">
    <source>
        <dbReference type="ARBA" id="ARBA00022679"/>
    </source>
</evidence>
<dbReference type="CDD" id="cd02165">
    <property type="entry name" value="NMNAT"/>
    <property type="match status" value="1"/>
</dbReference>
<evidence type="ECO:0000313" key="13">
    <source>
        <dbReference type="EMBL" id="TMI77151.1"/>
    </source>
</evidence>
<comment type="similarity">
    <text evidence="3 11">Belongs to the NadD family.</text>
</comment>
<evidence type="ECO:0000256" key="3">
    <source>
        <dbReference type="ARBA" id="ARBA00009014"/>
    </source>
</evidence>
<evidence type="ECO:0000256" key="2">
    <source>
        <dbReference type="ARBA" id="ARBA00005019"/>
    </source>
</evidence>
<keyword evidence="6 11" id="KW-0548">Nucleotidyltransferase</keyword>
<comment type="caution">
    <text evidence="13">The sequence shown here is derived from an EMBL/GenBank/DDBJ whole genome shotgun (WGS) entry which is preliminary data.</text>
</comment>
<dbReference type="InterPro" id="IPR004821">
    <property type="entry name" value="Cyt_trans-like"/>
</dbReference>
<comment type="catalytic activity">
    <reaction evidence="10 11">
        <text>nicotinate beta-D-ribonucleotide + ATP + H(+) = deamido-NAD(+) + diphosphate</text>
        <dbReference type="Rhea" id="RHEA:22860"/>
        <dbReference type="ChEBI" id="CHEBI:15378"/>
        <dbReference type="ChEBI" id="CHEBI:30616"/>
        <dbReference type="ChEBI" id="CHEBI:33019"/>
        <dbReference type="ChEBI" id="CHEBI:57502"/>
        <dbReference type="ChEBI" id="CHEBI:58437"/>
        <dbReference type="EC" id="2.7.7.18"/>
    </reaction>
</comment>
<name>A0A537J0S0_9BACT</name>
<evidence type="ECO:0000256" key="8">
    <source>
        <dbReference type="ARBA" id="ARBA00022840"/>
    </source>
</evidence>
<dbReference type="GO" id="GO:0004515">
    <property type="term" value="F:nicotinate-nucleotide adenylyltransferase activity"/>
    <property type="evidence" value="ECO:0007669"/>
    <property type="project" value="UniProtKB-UniRule"/>
</dbReference>
<evidence type="ECO:0000256" key="6">
    <source>
        <dbReference type="ARBA" id="ARBA00022695"/>
    </source>
</evidence>
<dbReference type="UniPathway" id="UPA00253">
    <property type="reaction ID" value="UER00332"/>
</dbReference>
<sequence length="206" mass="23125">MARIGVMGGTFDPIHYGHLVTAEEARVQFGLSQVLFVPNHYPPHKALDGVTPPEHRYHMTLLATVTNPYFAASRIEIDRPGPSYSIDTILELRRTYQAGDLFYITGADAILQIVRGAWERAAELLTLCQFIAAGRPGFPIDVDDLRKYNVTGNRLANIHVIEIPALAISSTDIRRRVAEGRPIRYLVPEPVETYIMKQELYRGPGR</sequence>
<reference evidence="13 14" key="1">
    <citation type="journal article" date="2019" name="Nat. Microbiol.">
        <title>Mediterranean grassland soil C-N compound turnover is dependent on rainfall and depth, and is mediated by genomically divergent microorganisms.</title>
        <authorList>
            <person name="Diamond S."/>
            <person name="Andeer P.F."/>
            <person name="Li Z."/>
            <person name="Crits-Christoph A."/>
            <person name="Burstein D."/>
            <person name="Anantharaman K."/>
            <person name="Lane K.R."/>
            <person name="Thomas B.C."/>
            <person name="Pan C."/>
            <person name="Northen T.R."/>
            <person name="Banfield J.F."/>
        </authorList>
    </citation>
    <scope>NUCLEOTIDE SEQUENCE [LARGE SCALE GENOMIC DNA]</scope>
    <source>
        <strain evidence="13">NP_8</strain>
    </source>
</reference>
<evidence type="ECO:0000256" key="7">
    <source>
        <dbReference type="ARBA" id="ARBA00022741"/>
    </source>
</evidence>
<proteinExistence type="inferred from homology"/>
<organism evidence="13 14">
    <name type="scientific">Candidatus Segetimicrobium genomatis</name>
    <dbReference type="NCBI Taxonomy" id="2569760"/>
    <lineage>
        <taxon>Bacteria</taxon>
        <taxon>Bacillati</taxon>
        <taxon>Candidatus Sysuimicrobiota</taxon>
        <taxon>Candidatus Sysuimicrobiia</taxon>
        <taxon>Candidatus Sysuimicrobiales</taxon>
        <taxon>Candidatus Segetimicrobiaceae</taxon>
        <taxon>Candidatus Segetimicrobium</taxon>
    </lineage>
</organism>
<feature type="domain" description="Cytidyltransferase-like" evidence="12">
    <location>
        <begin position="6"/>
        <end position="176"/>
    </location>
</feature>
<gene>
    <name evidence="11" type="primary">nadD</name>
    <name evidence="13" type="ORF">E6H05_01225</name>
</gene>
<comment type="function">
    <text evidence="1 11">Catalyzes the reversible adenylation of nicotinate mononucleotide (NaMN) to nicotinic acid adenine dinucleotide (NaAD).</text>
</comment>
<dbReference type="NCBIfam" id="NF000840">
    <property type="entry name" value="PRK00071.1-3"/>
    <property type="match status" value="1"/>
</dbReference>
<evidence type="ECO:0000256" key="11">
    <source>
        <dbReference type="HAMAP-Rule" id="MF_00244"/>
    </source>
</evidence>
<dbReference type="EC" id="2.7.7.18" evidence="11"/>
<keyword evidence="4 11" id="KW-0662">Pyridine nucleotide biosynthesis</keyword>
<accession>A0A537J0S0</accession>
<comment type="pathway">
    <text evidence="2 11">Cofactor biosynthesis; NAD(+) biosynthesis; deamido-NAD(+) from nicotinate D-ribonucleotide: step 1/1.</text>
</comment>
<evidence type="ECO:0000259" key="12">
    <source>
        <dbReference type="Pfam" id="PF01467"/>
    </source>
</evidence>
<keyword evidence="5 11" id="KW-0808">Transferase</keyword>
<evidence type="ECO:0000256" key="9">
    <source>
        <dbReference type="ARBA" id="ARBA00023027"/>
    </source>
</evidence>
<dbReference type="HAMAP" id="MF_00244">
    <property type="entry name" value="NaMN_adenylyltr"/>
    <property type="match status" value="1"/>
</dbReference>
<evidence type="ECO:0000256" key="4">
    <source>
        <dbReference type="ARBA" id="ARBA00022642"/>
    </source>
</evidence>
<evidence type="ECO:0000256" key="1">
    <source>
        <dbReference type="ARBA" id="ARBA00002324"/>
    </source>
</evidence>
<dbReference type="InterPro" id="IPR014729">
    <property type="entry name" value="Rossmann-like_a/b/a_fold"/>
</dbReference>
<dbReference type="PANTHER" id="PTHR39321">
    <property type="entry name" value="NICOTINATE-NUCLEOTIDE ADENYLYLTRANSFERASE-RELATED"/>
    <property type="match status" value="1"/>
</dbReference>
<dbReference type="AlphaFoldDB" id="A0A537J0S0"/>
<dbReference type="FunFam" id="3.40.50.620:FF:000039">
    <property type="entry name" value="Probable nicotinate-nucleotide adenylyltransferase"/>
    <property type="match status" value="1"/>
</dbReference>
<keyword evidence="8 11" id="KW-0067">ATP-binding</keyword>
<evidence type="ECO:0000313" key="14">
    <source>
        <dbReference type="Proteomes" id="UP000318834"/>
    </source>
</evidence>
<dbReference type="GO" id="GO:0005524">
    <property type="term" value="F:ATP binding"/>
    <property type="evidence" value="ECO:0007669"/>
    <property type="project" value="UniProtKB-KW"/>
</dbReference>
<dbReference type="GO" id="GO:0009435">
    <property type="term" value="P:NAD+ biosynthetic process"/>
    <property type="evidence" value="ECO:0007669"/>
    <property type="project" value="UniProtKB-UniRule"/>
</dbReference>
<keyword evidence="9 11" id="KW-0520">NAD</keyword>
<dbReference type="NCBIfam" id="TIGR00125">
    <property type="entry name" value="cyt_tran_rel"/>
    <property type="match status" value="1"/>
</dbReference>
<dbReference type="SUPFAM" id="SSF52374">
    <property type="entry name" value="Nucleotidylyl transferase"/>
    <property type="match status" value="1"/>
</dbReference>
<dbReference type="Proteomes" id="UP000318834">
    <property type="component" value="Unassembled WGS sequence"/>
</dbReference>
<dbReference type="PANTHER" id="PTHR39321:SF3">
    <property type="entry name" value="PHOSPHOPANTETHEINE ADENYLYLTRANSFERASE"/>
    <property type="match status" value="1"/>
</dbReference>
<evidence type="ECO:0000256" key="10">
    <source>
        <dbReference type="ARBA" id="ARBA00048721"/>
    </source>
</evidence>
<protein>
    <recommendedName>
        <fullName evidence="11">Probable nicotinate-nucleotide adenylyltransferase</fullName>
        <ecNumber evidence="11">2.7.7.18</ecNumber>
    </recommendedName>
    <alternativeName>
        <fullName evidence="11">Deamido-NAD(+) diphosphorylase</fullName>
    </alternativeName>
    <alternativeName>
        <fullName evidence="11">Deamido-NAD(+) pyrophosphorylase</fullName>
    </alternativeName>
    <alternativeName>
        <fullName evidence="11">Nicotinate mononucleotide adenylyltransferase</fullName>
        <shortName evidence="11">NaMN adenylyltransferase</shortName>
    </alternativeName>
</protein>
<dbReference type="Pfam" id="PF01467">
    <property type="entry name" value="CTP_transf_like"/>
    <property type="match status" value="1"/>
</dbReference>
<keyword evidence="7 11" id="KW-0547">Nucleotide-binding</keyword>
<dbReference type="EMBL" id="VBAP01000006">
    <property type="protein sequence ID" value="TMI77151.1"/>
    <property type="molecule type" value="Genomic_DNA"/>
</dbReference>
<dbReference type="NCBIfam" id="TIGR00482">
    <property type="entry name" value="nicotinate (nicotinamide) nucleotide adenylyltransferase"/>
    <property type="match status" value="1"/>
</dbReference>